<evidence type="ECO:0000313" key="9">
    <source>
        <dbReference type="EMBL" id="GAK53814.1"/>
    </source>
</evidence>
<evidence type="ECO:0000313" key="10">
    <source>
        <dbReference type="Proteomes" id="UP000030700"/>
    </source>
</evidence>
<comment type="similarity">
    <text evidence="7">Belongs to the binding-protein-dependent transport system permease family.</text>
</comment>
<dbReference type="HOGENOM" id="CLU_016047_0_2_0"/>
<proteinExistence type="inferred from homology"/>
<dbReference type="Gene3D" id="1.10.3720.10">
    <property type="entry name" value="MetI-like"/>
    <property type="match status" value="1"/>
</dbReference>
<dbReference type="Proteomes" id="UP000030700">
    <property type="component" value="Unassembled WGS sequence"/>
</dbReference>
<evidence type="ECO:0000256" key="4">
    <source>
        <dbReference type="ARBA" id="ARBA00022692"/>
    </source>
</evidence>
<feature type="transmembrane region" description="Helical" evidence="7">
    <location>
        <begin position="141"/>
        <end position="158"/>
    </location>
</feature>
<feature type="transmembrane region" description="Helical" evidence="7">
    <location>
        <begin position="82"/>
        <end position="102"/>
    </location>
</feature>
<dbReference type="GO" id="GO:0055085">
    <property type="term" value="P:transmembrane transport"/>
    <property type="evidence" value="ECO:0007669"/>
    <property type="project" value="InterPro"/>
</dbReference>
<evidence type="ECO:0000256" key="2">
    <source>
        <dbReference type="ARBA" id="ARBA00022448"/>
    </source>
</evidence>
<feature type="domain" description="ABC transmembrane type-1" evidence="8">
    <location>
        <begin position="76"/>
        <end position="296"/>
    </location>
</feature>
<evidence type="ECO:0000256" key="7">
    <source>
        <dbReference type="RuleBase" id="RU363032"/>
    </source>
</evidence>
<sequence length="307" mass="34881">MKVFKQTTFSEPGRHPLTPYLFLLPYILLFLIFSIYPYVVGIQMSVSKMIGFKIGSYIGFKHYERVLSDERFWAAAINSFKFMLGSLATQVPAAFVLAILLNEAPSRLRGFLRAAFFMPVLISGSVASIIFIMLFRREFGIVNWIIGLFTGSPANFNWLMSEALAFPVMWIISFWMWTGFHMVYFLASLQVIDPGLYEAARIDGASWWQQTTRITMPLMRPAFIFVMVTSAIGGLQLFDLPFMIWQQGGESYGPGRAGLMFMTYLYNYAFRTNLVGQASAAGWLIFLALLLWTAFQLKVLGVNKPVD</sequence>
<accession>A0A081BQY3</accession>
<evidence type="ECO:0000259" key="8">
    <source>
        <dbReference type="PROSITE" id="PS50928"/>
    </source>
</evidence>
<feature type="transmembrane region" description="Helical" evidence="7">
    <location>
        <begin position="222"/>
        <end position="245"/>
    </location>
</feature>
<protein>
    <recommendedName>
        <fullName evidence="8">ABC transmembrane type-1 domain-containing protein</fullName>
    </recommendedName>
</protein>
<keyword evidence="5 7" id="KW-1133">Transmembrane helix</keyword>
<keyword evidence="6 7" id="KW-0472">Membrane</keyword>
<dbReference type="InterPro" id="IPR000515">
    <property type="entry name" value="MetI-like"/>
</dbReference>
<evidence type="ECO:0000256" key="1">
    <source>
        <dbReference type="ARBA" id="ARBA00004651"/>
    </source>
</evidence>
<dbReference type="CDD" id="cd06261">
    <property type="entry name" value="TM_PBP2"/>
    <property type="match status" value="1"/>
</dbReference>
<name>A0A081BQY3_9BACT</name>
<keyword evidence="10" id="KW-1185">Reference proteome</keyword>
<dbReference type="SUPFAM" id="SSF161098">
    <property type="entry name" value="MetI-like"/>
    <property type="match status" value="1"/>
</dbReference>
<evidence type="ECO:0000256" key="5">
    <source>
        <dbReference type="ARBA" id="ARBA00022989"/>
    </source>
</evidence>
<keyword evidence="2 7" id="KW-0813">Transport</keyword>
<feature type="transmembrane region" description="Helical" evidence="7">
    <location>
        <begin position="274"/>
        <end position="295"/>
    </location>
</feature>
<reference evidence="9" key="1">
    <citation type="journal article" date="2015" name="PeerJ">
        <title>First genomic representation of candidate bacterial phylum KSB3 points to enhanced environmental sensing as a trigger of wastewater bulking.</title>
        <authorList>
            <person name="Sekiguchi Y."/>
            <person name="Ohashi A."/>
            <person name="Parks D.H."/>
            <person name="Yamauchi T."/>
            <person name="Tyson G.W."/>
            <person name="Hugenholtz P."/>
        </authorList>
    </citation>
    <scope>NUCLEOTIDE SEQUENCE [LARGE SCALE GENOMIC DNA]</scope>
</reference>
<feature type="transmembrane region" description="Helical" evidence="7">
    <location>
        <begin position="114"/>
        <end position="134"/>
    </location>
</feature>
<dbReference type="InterPro" id="IPR051393">
    <property type="entry name" value="ABC_transporter_permease"/>
</dbReference>
<dbReference type="AlphaFoldDB" id="A0A081BQY3"/>
<dbReference type="STRING" id="1499966.U14_05088"/>
<feature type="transmembrane region" description="Helical" evidence="7">
    <location>
        <begin position="164"/>
        <end position="187"/>
    </location>
</feature>
<keyword evidence="3" id="KW-1003">Cell membrane</keyword>
<dbReference type="PANTHER" id="PTHR30193">
    <property type="entry name" value="ABC TRANSPORTER PERMEASE PROTEIN"/>
    <property type="match status" value="1"/>
</dbReference>
<feature type="transmembrane region" description="Helical" evidence="7">
    <location>
        <begin position="20"/>
        <end position="39"/>
    </location>
</feature>
<dbReference type="PANTHER" id="PTHR30193:SF37">
    <property type="entry name" value="INNER MEMBRANE ABC TRANSPORTER PERMEASE PROTEIN YCJO"/>
    <property type="match status" value="1"/>
</dbReference>
<organism evidence="9">
    <name type="scientific">Candidatus Moduliflexus flocculans</name>
    <dbReference type="NCBI Taxonomy" id="1499966"/>
    <lineage>
        <taxon>Bacteria</taxon>
        <taxon>Candidatus Moduliflexota</taxon>
        <taxon>Candidatus Moduliflexia</taxon>
        <taxon>Candidatus Moduliflexales</taxon>
        <taxon>Candidatus Moduliflexaceae</taxon>
    </lineage>
</organism>
<evidence type="ECO:0000256" key="3">
    <source>
        <dbReference type="ARBA" id="ARBA00022475"/>
    </source>
</evidence>
<keyword evidence="4 7" id="KW-0812">Transmembrane</keyword>
<evidence type="ECO:0000256" key="6">
    <source>
        <dbReference type="ARBA" id="ARBA00023136"/>
    </source>
</evidence>
<dbReference type="EMBL" id="DF820460">
    <property type="protein sequence ID" value="GAK53814.1"/>
    <property type="molecule type" value="Genomic_DNA"/>
</dbReference>
<dbReference type="InterPro" id="IPR035906">
    <property type="entry name" value="MetI-like_sf"/>
</dbReference>
<comment type="subcellular location">
    <subcellularLocation>
        <location evidence="1 7">Cell membrane</location>
        <topology evidence="1 7">Multi-pass membrane protein</topology>
    </subcellularLocation>
</comment>
<gene>
    <name evidence="9" type="ORF">U14_05088</name>
</gene>
<dbReference type="PROSITE" id="PS50928">
    <property type="entry name" value="ABC_TM1"/>
    <property type="match status" value="1"/>
</dbReference>
<dbReference type="Pfam" id="PF00528">
    <property type="entry name" value="BPD_transp_1"/>
    <property type="match status" value="1"/>
</dbReference>
<dbReference type="GO" id="GO:0005886">
    <property type="term" value="C:plasma membrane"/>
    <property type="evidence" value="ECO:0007669"/>
    <property type="project" value="UniProtKB-SubCell"/>
</dbReference>